<feature type="region of interest" description="Disordered" evidence="1">
    <location>
        <begin position="212"/>
        <end position="278"/>
    </location>
</feature>
<reference evidence="2 3" key="1">
    <citation type="submission" date="2018-05" db="EMBL/GenBank/DDBJ databases">
        <title>Genome sequencing and assembly of the regulated plant pathogen Lachnellula willkommii and related sister species for the development of diagnostic species identification markers.</title>
        <authorList>
            <person name="Giroux E."/>
            <person name="Bilodeau G."/>
        </authorList>
    </citation>
    <scope>NUCLEOTIDE SEQUENCE [LARGE SCALE GENOMIC DNA]</scope>
    <source>
        <strain evidence="2 3">CBS 197.66</strain>
    </source>
</reference>
<feature type="compositionally biased region" description="Basic and acidic residues" evidence="1">
    <location>
        <begin position="1"/>
        <end position="14"/>
    </location>
</feature>
<dbReference type="AlphaFoldDB" id="A0A8H8UFL3"/>
<proteinExistence type="predicted"/>
<feature type="compositionally biased region" description="Polar residues" evidence="1">
    <location>
        <begin position="321"/>
        <end position="338"/>
    </location>
</feature>
<sequence>MSGRDRDRERDRRAAAQPQPVRMSTLYLRMVSTERSLPPTSVGTLGTMLSYGLVITRHNPNTRQIQQGYFITAYRNLTTAMIADLKADSDRWEAERRSTQSRGQPQNGIPSRESDGMVRKSNTPIVEYRASTTHQSRQYYGPTEAATGMSTPGYAPAASSGSVAQQGVYDQGYPPSGGYAPPVSSGYAPPSTYSQQDNNYYVAGANMGAIQEQQPDPRLGGRVPVSQPGTVPRTGQQYGATPAYAQREANAYYSPQPPATSVQSSQYSSNPSDPYYGRGAYNHPAPLFICRDREFSNSLVPPVTGTYDSQDYDGRPYQDNGPYSQAQLTPQSTTATSGSSSRPRERERDSDRERRHRHR</sequence>
<evidence type="ECO:0000256" key="1">
    <source>
        <dbReference type="SAM" id="MobiDB-lite"/>
    </source>
</evidence>
<feature type="compositionally biased region" description="Low complexity" evidence="1">
    <location>
        <begin position="261"/>
        <end position="276"/>
    </location>
</feature>
<gene>
    <name evidence="2" type="ORF">LSUB1_G000192</name>
</gene>
<feature type="compositionally biased region" description="Polar residues" evidence="1">
    <location>
        <begin position="100"/>
        <end position="109"/>
    </location>
</feature>
<comment type="caution">
    <text evidence="2">The sequence shown here is derived from an EMBL/GenBank/DDBJ whole genome shotgun (WGS) entry which is preliminary data.</text>
</comment>
<protein>
    <recommendedName>
        <fullName evidence="4">Transcription factor RfeG</fullName>
    </recommendedName>
</protein>
<dbReference type="OrthoDB" id="4146887at2759"/>
<dbReference type="PANTHER" id="PTHR39609">
    <property type="entry name" value="RFEG-RELATED"/>
    <property type="match status" value="1"/>
</dbReference>
<feature type="compositionally biased region" description="Basic and acidic residues" evidence="1">
    <location>
        <begin position="342"/>
        <end position="353"/>
    </location>
</feature>
<dbReference type="Proteomes" id="UP000462212">
    <property type="component" value="Unassembled WGS sequence"/>
</dbReference>
<feature type="region of interest" description="Disordered" evidence="1">
    <location>
        <begin position="1"/>
        <end position="21"/>
    </location>
</feature>
<name>A0A8H8UFL3_9HELO</name>
<feature type="region of interest" description="Disordered" evidence="1">
    <location>
        <begin position="91"/>
        <end position="120"/>
    </location>
</feature>
<evidence type="ECO:0000313" key="2">
    <source>
        <dbReference type="EMBL" id="TVY46016.1"/>
    </source>
</evidence>
<evidence type="ECO:0000313" key="3">
    <source>
        <dbReference type="Proteomes" id="UP000462212"/>
    </source>
</evidence>
<evidence type="ECO:0008006" key="4">
    <source>
        <dbReference type="Google" id="ProtNLM"/>
    </source>
</evidence>
<feature type="compositionally biased region" description="Polar residues" evidence="1">
    <location>
        <begin position="227"/>
        <end position="239"/>
    </location>
</feature>
<feature type="region of interest" description="Disordered" evidence="1">
    <location>
        <begin position="298"/>
        <end position="359"/>
    </location>
</feature>
<accession>A0A8H8UFL3</accession>
<dbReference type="PANTHER" id="PTHR39609:SF1">
    <property type="entry name" value="RFEG"/>
    <property type="match status" value="1"/>
</dbReference>
<dbReference type="EMBL" id="QGMJ01000002">
    <property type="protein sequence ID" value="TVY46016.1"/>
    <property type="molecule type" value="Genomic_DNA"/>
</dbReference>
<keyword evidence="3" id="KW-1185">Reference proteome</keyword>
<organism evidence="2 3">
    <name type="scientific">Lachnellula subtilissima</name>
    <dbReference type="NCBI Taxonomy" id="602034"/>
    <lineage>
        <taxon>Eukaryota</taxon>
        <taxon>Fungi</taxon>
        <taxon>Dikarya</taxon>
        <taxon>Ascomycota</taxon>
        <taxon>Pezizomycotina</taxon>
        <taxon>Leotiomycetes</taxon>
        <taxon>Helotiales</taxon>
        <taxon>Lachnaceae</taxon>
        <taxon>Lachnellula</taxon>
    </lineage>
</organism>
<feature type="region of interest" description="Disordered" evidence="1">
    <location>
        <begin position="151"/>
        <end position="192"/>
    </location>
</feature>